<comment type="similarity">
    <text evidence="1 3">Belongs to the short-chain dehydrogenases/reductases (SDR) family.</text>
</comment>
<dbReference type="GO" id="GO:0016491">
    <property type="term" value="F:oxidoreductase activity"/>
    <property type="evidence" value="ECO:0007669"/>
    <property type="project" value="UniProtKB-KW"/>
</dbReference>
<name>A0A1I5AQ96_9FLAO</name>
<evidence type="ECO:0000256" key="2">
    <source>
        <dbReference type="ARBA" id="ARBA00023002"/>
    </source>
</evidence>
<dbReference type="PANTHER" id="PTHR42901:SF1">
    <property type="entry name" value="ALCOHOL DEHYDROGENASE"/>
    <property type="match status" value="1"/>
</dbReference>
<dbReference type="PRINTS" id="PR00081">
    <property type="entry name" value="GDHRDH"/>
</dbReference>
<reference evidence="4 5" key="1">
    <citation type="submission" date="2016-10" db="EMBL/GenBank/DDBJ databases">
        <authorList>
            <person name="de Groot N.N."/>
        </authorList>
    </citation>
    <scope>NUCLEOTIDE SEQUENCE [LARGE SCALE GENOMIC DNA]</scope>
    <source>
        <strain evidence="4 5">DSM 17794</strain>
    </source>
</reference>
<dbReference type="PIRSF" id="PIRSF000126">
    <property type="entry name" value="11-beta-HSD1"/>
    <property type="match status" value="1"/>
</dbReference>
<organism evidence="4 5">
    <name type="scientific">Salegentibacter flavus</name>
    <dbReference type="NCBI Taxonomy" id="287099"/>
    <lineage>
        <taxon>Bacteria</taxon>
        <taxon>Pseudomonadati</taxon>
        <taxon>Bacteroidota</taxon>
        <taxon>Flavobacteriia</taxon>
        <taxon>Flavobacteriales</taxon>
        <taxon>Flavobacteriaceae</taxon>
        <taxon>Salegentibacter</taxon>
    </lineage>
</organism>
<dbReference type="PRINTS" id="PR00080">
    <property type="entry name" value="SDRFAMILY"/>
</dbReference>
<proteinExistence type="inferred from homology"/>
<protein>
    <recommendedName>
        <fullName evidence="6">Short-chain dehydrogenase</fullName>
    </recommendedName>
</protein>
<dbReference type="RefSeq" id="WP_093409023.1">
    <property type="nucleotide sequence ID" value="NZ_FOVL01000011.1"/>
</dbReference>
<dbReference type="OrthoDB" id="9808814at2"/>
<evidence type="ECO:0008006" key="6">
    <source>
        <dbReference type="Google" id="ProtNLM"/>
    </source>
</evidence>
<dbReference type="Pfam" id="PF00106">
    <property type="entry name" value="adh_short"/>
    <property type="match status" value="1"/>
</dbReference>
<sequence>MKKTNQTYTLITGSSQGLGKAFAEICARRSQNLILISLPNENNGKLAKELEEKYGIEAIQYEVDLTTKEDLSKVVDFVKNYRINMLINNAGIGGANRFEDVSLNYLNDIVLLNIISLVTLTHQLLPILKQQEEAYILNISSLAAFAPMPFKTVYPASKAFVYSFSRGLTSELENSNIHVAVAHPGPMPTNENVARRVKALTGMVKYSVLTPEETAEICLEKLLQKKTVIIPGKFNWFNSLLLRFVPVTLQLKILNGKLKPEATIIHTND</sequence>
<dbReference type="SUPFAM" id="SSF51735">
    <property type="entry name" value="NAD(P)-binding Rossmann-fold domains"/>
    <property type="match status" value="1"/>
</dbReference>
<dbReference type="Proteomes" id="UP000199153">
    <property type="component" value="Unassembled WGS sequence"/>
</dbReference>
<dbReference type="STRING" id="287099.SAMN05660413_01993"/>
<dbReference type="AlphaFoldDB" id="A0A1I5AQ96"/>
<evidence type="ECO:0000313" key="4">
    <source>
        <dbReference type="EMBL" id="SFN64552.1"/>
    </source>
</evidence>
<dbReference type="Gene3D" id="3.40.50.720">
    <property type="entry name" value="NAD(P)-binding Rossmann-like Domain"/>
    <property type="match status" value="1"/>
</dbReference>
<keyword evidence="2" id="KW-0560">Oxidoreductase</keyword>
<dbReference type="InterPro" id="IPR002347">
    <property type="entry name" value="SDR_fam"/>
</dbReference>
<evidence type="ECO:0000256" key="3">
    <source>
        <dbReference type="RuleBase" id="RU000363"/>
    </source>
</evidence>
<accession>A0A1I5AQ96</accession>
<dbReference type="InterPro" id="IPR036291">
    <property type="entry name" value="NAD(P)-bd_dom_sf"/>
</dbReference>
<dbReference type="EMBL" id="FOVL01000011">
    <property type="protein sequence ID" value="SFN64552.1"/>
    <property type="molecule type" value="Genomic_DNA"/>
</dbReference>
<keyword evidence="5" id="KW-1185">Reference proteome</keyword>
<gene>
    <name evidence="4" type="ORF">SAMN05660413_01993</name>
</gene>
<evidence type="ECO:0000256" key="1">
    <source>
        <dbReference type="ARBA" id="ARBA00006484"/>
    </source>
</evidence>
<dbReference type="PANTHER" id="PTHR42901">
    <property type="entry name" value="ALCOHOL DEHYDROGENASE"/>
    <property type="match status" value="1"/>
</dbReference>
<evidence type="ECO:0000313" key="5">
    <source>
        <dbReference type="Proteomes" id="UP000199153"/>
    </source>
</evidence>